<keyword evidence="2" id="KW-0186">Copper</keyword>
<dbReference type="InterPro" id="IPR057190">
    <property type="entry name" value="DUF7868"/>
</dbReference>
<dbReference type="InterPro" id="IPR008922">
    <property type="entry name" value="Di-copper_centre_dom_sf"/>
</dbReference>
<name>A0ABU7HNC5_9PSED</name>
<keyword evidence="1" id="KW-0479">Metal-binding</keyword>
<organism evidence="5 6">
    <name type="scientific">Pseudomonas ulcerans</name>
    <dbReference type="NCBI Taxonomy" id="3115852"/>
    <lineage>
        <taxon>Bacteria</taxon>
        <taxon>Pseudomonadati</taxon>
        <taxon>Pseudomonadota</taxon>
        <taxon>Gammaproteobacteria</taxon>
        <taxon>Pseudomonadales</taxon>
        <taxon>Pseudomonadaceae</taxon>
        <taxon>Pseudomonas</taxon>
    </lineage>
</organism>
<evidence type="ECO:0000259" key="3">
    <source>
        <dbReference type="PROSITE" id="PS00497"/>
    </source>
</evidence>
<evidence type="ECO:0000259" key="4">
    <source>
        <dbReference type="PROSITE" id="PS00498"/>
    </source>
</evidence>
<feature type="domain" description="Tyrosinase copper-binding" evidence="3">
    <location>
        <begin position="81"/>
        <end position="98"/>
    </location>
</feature>
<evidence type="ECO:0000313" key="5">
    <source>
        <dbReference type="EMBL" id="MEE1933042.1"/>
    </source>
</evidence>
<accession>A0ABU7HNC5</accession>
<reference evidence="5 6" key="1">
    <citation type="submission" date="2024-01" db="EMBL/GenBank/DDBJ databases">
        <title>Unpublished Manusciprt.</title>
        <authorList>
            <person name="Duman M."/>
            <person name="Valdes E.G."/>
            <person name="Ajmi N."/>
            <person name="Altun S."/>
            <person name="Saticioglu I.B."/>
        </authorList>
    </citation>
    <scope>NUCLEOTIDE SEQUENCE [LARGE SCALE GENOMIC DNA]</scope>
    <source>
        <strain evidence="5 6">148P</strain>
    </source>
</reference>
<comment type="caution">
    <text evidence="5">The sequence shown here is derived from an EMBL/GenBank/DDBJ whole genome shotgun (WGS) entry which is preliminary data.</text>
</comment>
<sequence length="516" mass="56882">MTYVRKDLWKLGNTWSPTLLWYAKAVQELQKRPITDPTSWRFLAAIHGFNEDLWITNGYYQKGEQLPPATDRELFWNRCQHRTWFFLPWHRPYLISFEAIVRDAVVKLGGPADWALPYWNYDEFVEHPDNLKLPQPFYDKTLPDDGSPNPLALPVDLRYGISGNGVIRLDPDQLDFAQAANEVQYKGASKANPGFGGQNPLQTAPNDLAFGYVENSPHNHVHNMVGGDNDKDGAAYHEGLMADPRTAGLDPIFWLHHANIDRLWQIWLNRDPSHKNPSEPAFVEGPPKGSPFVFPEPNGDSRFWKVGETLDLSRLGYTYESFHDPVPKATPVLKQAAAFAAKPAVAAVKEPVVELIGANSSSIKLLGRKSESQVRLDKPGVSKVAKSLAAKSLVAQNAAPAHERVFLNLENIRGRRNTVYLEVYVGLPAGAQPSAHPELCAGGVSLFGVAAASDASDPHGGNGVNAALEITDIVDALRAKGTLDLAQLQIDLVPDKDLSAADELSIGRISLYRQGD</sequence>
<keyword evidence="6" id="KW-1185">Reference proteome</keyword>
<evidence type="ECO:0000256" key="1">
    <source>
        <dbReference type="ARBA" id="ARBA00022723"/>
    </source>
</evidence>
<dbReference type="PANTHER" id="PTHR11474">
    <property type="entry name" value="TYROSINASE FAMILY MEMBER"/>
    <property type="match status" value="1"/>
</dbReference>
<dbReference type="PROSITE" id="PS00497">
    <property type="entry name" value="TYROSINASE_1"/>
    <property type="match status" value="1"/>
</dbReference>
<feature type="domain" description="Tyrosinase copper-binding" evidence="4">
    <location>
        <begin position="250"/>
        <end position="261"/>
    </location>
</feature>
<dbReference type="PANTHER" id="PTHR11474:SF76">
    <property type="entry name" value="SHKT DOMAIN-CONTAINING PROTEIN"/>
    <property type="match status" value="1"/>
</dbReference>
<dbReference type="EMBL" id="JAZDQJ010000005">
    <property type="protein sequence ID" value="MEE1933042.1"/>
    <property type="molecule type" value="Genomic_DNA"/>
</dbReference>
<dbReference type="PROSITE" id="PS00498">
    <property type="entry name" value="TYROSINASE_2"/>
    <property type="match status" value="1"/>
</dbReference>
<proteinExistence type="predicted"/>
<dbReference type="SUPFAM" id="SSF48056">
    <property type="entry name" value="Di-copper centre-containing domain"/>
    <property type="match status" value="1"/>
</dbReference>
<evidence type="ECO:0000256" key="2">
    <source>
        <dbReference type="ARBA" id="ARBA00023008"/>
    </source>
</evidence>
<gene>
    <name evidence="5" type="ORF">V0R50_07405</name>
</gene>
<dbReference type="InterPro" id="IPR002227">
    <property type="entry name" value="Tyrosinase_Cu-bd"/>
</dbReference>
<dbReference type="Pfam" id="PF25271">
    <property type="entry name" value="DUF7868"/>
    <property type="match status" value="1"/>
</dbReference>
<dbReference type="InterPro" id="IPR050316">
    <property type="entry name" value="Tyrosinase/Hemocyanin"/>
</dbReference>
<dbReference type="Pfam" id="PF00264">
    <property type="entry name" value="Tyrosinase"/>
    <property type="match status" value="1"/>
</dbReference>
<evidence type="ECO:0000313" key="6">
    <source>
        <dbReference type="Proteomes" id="UP001335100"/>
    </source>
</evidence>
<dbReference type="Gene3D" id="1.10.1280.10">
    <property type="entry name" value="Di-copper center containing domain from catechol oxidase"/>
    <property type="match status" value="1"/>
</dbReference>
<dbReference type="PRINTS" id="PR00092">
    <property type="entry name" value="TYROSINASE"/>
</dbReference>
<dbReference type="Proteomes" id="UP001335100">
    <property type="component" value="Unassembled WGS sequence"/>
</dbReference>
<dbReference type="RefSeq" id="WP_330073929.1">
    <property type="nucleotide sequence ID" value="NZ_JAZDQJ010000005.1"/>
</dbReference>
<protein>
    <submittedName>
        <fullName evidence="5">Tyrosinase family protein</fullName>
    </submittedName>
</protein>